<dbReference type="AlphaFoldDB" id="B9RZ55"/>
<keyword evidence="2" id="KW-0812">Transmembrane</keyword>
<proteinExistence type="predicted"/>
<feature type="region of interest" description="Disordered" evidence="1">
    <location>
        <begin position="1"/>
        <end position="20"/>
    </location>
</feature>
<keyword evidence="2" id="KW-0472">Membrane</keyword>
<evidence type="ECO:0000313" key="4">
    <source>
        <dbReference type="Proteomes" id="UP000008311"/>
    </source>
</evidence>
<reference evidence="4" key="1">
    <citation type="journal article" date="2010" name="Nat. Biotechnol.">
        <title>Draft genome sequence of the oilseed species Ricinus communis.</title>
        <authorList>
            <person name="Chan A.P."/>
            <person name="Crabtree J."/>
            <person name="Zhao Q."/>
            <person name="Lorenzi H."/>
            <person name="Orvis J."/>
            <person name="Puiu D."/>
            <person name="Melake-Berhan A."/>
            <person name="Jones K.M."/>
            <person name="Redman J."/>
            <person name="Chen G."/>
            <person name="Cahoon E.B."/>
            <person name="Gedil M."/>
            <person name="Stanke M."/>
            <person name="Haas B.J."/>
            <person name="Wortman J.R."/>
            <person name="Fraser-Liggett C.M."/>
            <person name="Ravel J."/>
            <person name="Rabinowicz P.D."/>
        </authorList>
    </citation>
    <scope>NUCLEOTIDE SEQUENCE [LARGE SCALE GENOMIC DNA]</scope>
    <source>
        <strain evidence="4">cv. Hale</strain>
    </source>
</reference>
<evidence type="ECO:0000313" key="3">
    <source>
        <dbReference type="EMBL" id="EEF43235.1"/>
    </source>
</evidence>
<feature type="transmembrane region" description="Helical" evidence="2">
    <location>
        <begin position="55"/>
        <end position="75"/>
    </location>
</feature>
<evidence type="ECO:0000256" key="1">
    <source>
        <dbReference type="SAM" id="MobiDB-lite"/>
    </source>
</evidence>
<dbReference type="EMBL" id="EQ973834">
    <property type="protein sequence ID" value="EEF43235.1"/>
    <property type="molecule type" value="Genomic_DNA"/>
</dbReference>
<accession>B9RZ55</accession>
<evidence type="ECO:0000256" key="2">
    <source>
        <dbReference type="SAM" id="Phobius"/>
    </source>
</evidence>
<keyword evidence="2" id="KW-1133">Transmembrane helix</keyword>
<organism evidence="3 4">
    <name type="scientific">Ricinus communis</name>
    <name type="common">Castor bean</name>
    <dbReference type="NCBI Taxonomy" id="3988"/>
    <lineage>
        <taxon>Eukaryota</taxon>
        <taxon>Viridiplantae</taxon>
        <taxon>Streptophyta</taxon>
        <taxon>Embryophyta</taxon>
        <taxon>Tracheophyta</taxon>
        <taxon>Spermatophyta</taxon>
        <taxon>Magnoliopsida</taxon>
        <taxon>eudicotyledons</taxon>
        <taxon>Gunneridae</taxon>
        <taxon>Pentapetalae</taxon>
        <taxon>rosids</taxon>
        <taxon>fabids</taxon>
        <taxon>Malpighiales</taxon>
        <taxon>Euphorbiaceae</taxon>
        <taxon>Acalyphoideae</taxon>
        <taxon>Acalypheae</taxon>
        <taxon>Ricinus</taxon>
    </lineage>
</organism>
<sequence length="84" mass="9919">MKDLAFGSRSKKRDGNEKQQEDEIVFKVQENWRYDDDIGVRCKEMARKMMRSEHVFMSLLSLNLASLPIYLCALCNKTMMIIRI</sequence>
<gene>
    <name evidence="3" type="ORF">RCOM_0935190</name>
</gene>
<dbReference type="Proteomes" id="UP000008311">
    <property type="component" value="Unassembled WGS sequence"/>
</dbReference>
<name>B9RZ55_RICCO</name>
<protein>
    <submittedName>
        <fullName evidence="3">Uncharacterized protein</fullName>
    </submittedName>
</protein>
<dbReference type="InParanoid" id="B9RZ55"/>
<keyword evidence="4" id="KW-1185">Reference proteome</keyword>